<evidence type="ECO:0000259" key="1">
    <source>
        <dbReference type="Pfam" id="PF20253"/>
    </source>
</evidence>
<sequence length="782" mass="87913">MALPESYLTTYKSYKTGTSKIVTWLVENARRCGADLSFLPATAGASKGNEPKKGVPSKYPVPIREFTSLANTIVSTTSPRIRIPKHITTLIKGVIGLRKYAAKLFAQFSKNKTDPAILADRAGHAHFVTVLEDVLEILQPTTSNTASQDDDLDNVFAALSVEEVTSEGTTRAKSAKKVNGPQYEMEEEEDGDDFFVFVTFMNDMNDIRSRLMRVWADYRCGKLDLMSAAITTDTAFNMMKRNSSELLESYPEGLNYEDMLTFLLECMLELGEANDGFADWTCAHTFTMLEDYASILPTNKLPALKPGHYGVYDPKKDRAKMSTRERETEDLIIIMDILPEFTKIASIGCDIPAEDELTAGMRKMMNARSIEALPLYAVFAMQVFLDIHHVLREDVIRPFEQMQATGKRLVATIDDYFRFSRGRHIETWPPYNDDLLRRLRALAIHYTQKDVYGTLFTSIYEDMGAALRPFFFLKNHPVLCGLWTYHMNTQLQELGITLCNAWGSVIYPAHFYNAARQSASLESDWKDMDYIIALHSPQRLFVGAPPTQPREYLKRFMLALGVSATNFARNRRTGGRSLIVESKKGPRGLKTTTPVKDIFHNRYGLGETAKLSTANLIAMLSVASKAERTNQPSVDLQALSQDLATQKQYSPLQILDIVREGVAGEELHLIFDYFGLHQRCWKMLRTVQTHLHADLVKHFGEMYMEEEAQLPFVIGNLFEVVWGSDRIMEALRVEGGSRMLHTAAGVLDRFLQDEENSAKSNNAAKASSNAVLMGASIGASDN</sequence>
<evidence type="ECO:0000313" key="3">
    <source>
        <dbReference type="Proteomes" id="UP001305779"/>
    </source>
</evidence>
<keyword evidence="3" id="KW-1185">Reference proteome</keyword>
<dbReference type="EMBL" id="JAXOVC010000005">
    <property type="protein sequence ID" value="KAK4501974.1"/>
    <property type="molecule type" value="Genomic_DNA"/>
</dbReference>
<reference evidence="2 3" key="1">
    <citation type="journal article" date="2023" name="G3 (Bethesda)">
        <title>A chromosome-level genome assembly of Zasmidium syzygii isolated from banana leaves.</title>
        <authorList>
            <person name="van Westerhoven A.C."/>
            <person name="Mehrabi R."/>
            <person name="Talebi R."/>
            <person name="Steentjes M.B.F."/>
            <person name="Corcolon B."/>
            <person name="Chong P.A."/>
            <person name="Kema G.H.J."/>
            <person name="Seidl M.F."/>
        </authorList>
    </citation>
    <scope>NUCLEOTIDE SEQUENCE [LARGE SCALE GENOMIC DNA]</scope>
    <source>
        <strain evidence="2 3">P124</strain>
    </source>
</reference>
<comment type="caution">
    <text evidence="2">The sequence shown here is derived from an EMBL/GenBank/DDBJ whole genome shotgun (WGS) entry which is preliminary data.</text>
</comment>
<name>A0ABR0EKP5_ZASCE</name>
<evidence type="ECO:0000313" key="2">
    <source>
        <dbReference type="EMBL" id="KAK4501974.1"/>
    </source>
</evidence>
<feature type="domain" description="DUF6604" evidence="1">
    <location>
        <begin position="12"/>
        <end position="247"/>
    </location>
</feature>
<protein>
    <recommendedName>
        <fullName evidence="1">DUF6604 domain-containing protein</fullName>
    </recommendedName>
</protein>
<dbReference type="PANTHER" id="PTHR38795">
    <property type="entry name" value="DUF6604 DOMAIN-CONTAINING PROTEIN"/>
    <property type="match status" value="1"/>
</dbReference>
<proteinExistence type="predicted"/>
<dbReference type="InterPro" id="IPR046539">
    <property type="entry name" value="DUF6604"/>
</dbReference>
<dbReference type="Proteomes" id="UP001305779">
    <property type="component" value="Unassembled WGS sequence"/>
</dbReference>
<organism evidence="2 3">
    <name type="scientific">Zasmidium cellare</name>
    <name type="common">Wine cellar mold</name>
    <name type="synonym">Racodium cellare</name>
    <dbReference type="NCBI Taxonomy" id="395010"/>
    <lineage>
        <taxon>Eukaryota</taxon>
        <taxon>Fungi</taxon>
        <taxon>Dikarya</taxon>
        <taxon>Ascomycota</taxon>
        <taxon>Pezizomycotina</taxon>
        <taxon>Dothideomycetes</taxon>
        <taxon>Dothideomycetidae</taxon>
        <taxon>Mycosphaerellales</taxon>
        <taxon>Mycosphaerellaceae</taxon>
        <taxon>Zasmidium</taxon>
    </lineage>
</organism>
<dbReference type="Pfam" id="PF20253">
    <property type="entry name" value="DUF6604"/>
    <property type="match status" value="1"/>
</dbReference>
<accession>A0ABR0EKP5</accession>
<dbReference type="PANTHER" id="PTHR38795:SF1">
    <property type="entry name" value="DUF6604 DOMAIN-CONTAINING PROTEIN"/>
    <property type="match status" value="1"/>
</dbReference>
<gene>
    <name evidence="2" type="ORF">PRZ48_007784</name>
</gene>